<evidence type="ECO:0000313" key="11">
    <source>
        <dbReference type="EMBL" id="TPG60342.1"/>
    </source>
</evidence>
<dbReference type="EMBL" id="RCZP01000002">
    <property type="protein sequence ID" value="TPG60342.1"/>
    <property type="molecule type" value="Genomic_DNA"/>
</dbReference>
<feature type="transmembrane region" description="Helical" evidence="10">
    <location>
        <begin position="148"/>
        <end position="166"/>
    </location>
</feature>
<feature type="transmembrane region" description="Helical" evidence="10">
    <location>
        <begin position="173"/>
        <end position="196"/>
    </location>
</feature>
<keyword evidence="7" id="KW-0406">Ion transport</keyword>
<evidence type="ECO:0000256" key="3">
    <source>
        <dbReference type="ARBA" id="ARBA00022449"/>
    </source>
</evidence>
<evidence type="ECO:0000313" key="12">
    <source>
        <dbReference type="Proteomes" id="UP000317078"/>
    </source>
</evidence>
<dbReference type="Proteomes" id="UP000317078">
    <property type="component" value="Unassembled WGS sequence"/>
</dbReference>
<feature type="transmembrane region" description="Helical" evidence="10">
    <location>
        <begin position="372"/>
        <end position="397"/>
    </location>
</feature>
<evidence type="ECO:0000256" key="2">
    <source>
        <dbReference type="ARBA" id="ARBA00022448"/>
    </source>
</evidence>
<gene>
    <name evidence="11" type="ORF">EAH89_02880</name>
</gene>
<keyword evidence="3" id="KW-0050">Antiport</keyword>
<keyword evidence="6 10" id="KW-1133">Transmembrane helix</keyword>
<name>A0A502GFG2_9PROT</name>
<dbReference type="GO" id="GO:0006811">
    <property type="term" value="P:monoatomic ion transport"/>
    <property type="evidence" value="ECO:0007669"/>
    <property type="project" value="UniProtKB-KW"/>
</dbReference>
<sequence length="476" mass="49225">MTENDGEAAGARRERAGWWAEARATLLLAWPMALTNLSQMALLATDAAYLGHLSTEALAAVTLSGTLFWTMLSPGFGLSFASAALLAQERGRRVGHVRAMRRTLRAGFWGAVLAALPGMVLLWNGGAVLRLLGQDPALAGQAQEFMRAVLWGIIPFGLFLTLRGLMAAMERPWAPLVIGVLAVPLNALIGWVLIFGNLGAPALGVQGAGIAGAAADTFMFAALALVVARDRRLRRYRFFGRLWRLDLSRLGKVLWLGLPISAQMLLEIGLFSAVGLVMGAFGAVAVAAHAIALQIASTTFAIPLGLAQAATTRVGLAVGAARPRAAWRAGWTAILLSVAFMGPMAAVMLLAPGALVALFLDPAAPGATETAALAATLLFLAGLFQLSDGVQVVGAGALRGLQDTRVPMLIAAAGYWALGFTAAVALAFPAGLGPPGIWAGLVVGLLGVAGAMGWRWARLSARGGLTAGRGLAPIAP</sequence>
<feature type="transmembrane region" description="Helical" evidence="10">
    <location>
        <begin position="67"/>
        <end position="87"/>
    </location>
</feature>
<proteinExistence type="predicted"/>
<keyword evidence="5 10" id="KW-0812">Transmembrane</keyword>
<dbReference type="Pfam" id="PF01554">
    <property type="entry name" value="MatE"/>
    <property type="match status" value="2"/>
</dbReference>
<dbReference type="RefSeq" id="WP_140881272.1">
    <property type="nucleotide sequence ID" value="NZ_RCZP01000002.1"/>
</dbReference>
<evidence type="ECO:0000256" key="6">
    <source>
        <dbReference type="ARBA" id="ARBA00022989"/>
    </source>
</evidence>
<dbReference type="GO" id="GO:0042910">
    <property type="term" value="F:xenobiotic transmembrane transporter activity"/>
    <property type="evidence" value="ECO:0007669"/>
    <property type="project" value="InterPro"/>
</dbReference>
<evidence type="ECO:0000256" key="8">
    <source>
        <dbReference type="ARBA" id="ARBA00023136"/>
    </source>
</evidence>
<evidence type="ECO:0000256" key="9">
    <source>
        <dbReference type="ARBA" id="ARBA00031636"/>
    </source>
</evidence>
<evidence type="ECO:0000256" key="7">
    <source>
        <dbReference type="ARBA" id="ARBA00023065"/>
    </source>
</evidence>
<reference evidence="11 12" key="1">
    <citation type="journal article" date="2019" name="Environ. Microbiol.">
        <title>Species interactions and distinct microbial communities in high Arctic permafrost affected cryosols are associated with the CH4 and CO2 gas fluxes.</title>
        <authorList>
            <person name="Altshuler I."/>
            <person name="Hamel J."/>
            <person name="Turney S."/>
            <person name="Magnuson E."/>
            <person name="Levesque R."/>
            <person name="Greer C."/>
            <person name="Whyte L.G."/>
        </authorList>
    </citation>
    <scope>NUCLEOTIDE SEQUENCE [LARGE SCALE GENOMIC DNA]</scope>
    <source>
        <strain evidence="11 12">S9.3B</strain>
    </source>
</reference>
<keyword evidence="8 10" id="KW-0472">Membrane</keyword>
<dbReference type="GO" id="GO:0005886">
    <property type="term" value="C:plasma membrane"/>
    <property type="evidence" value="ECO:0007669"/>
    <property type="project" value="UniProtKB-SubCell"/>
</dbReference>
<dbReference type="PANTHER" id="PTHR43298:SF2">
    <property type="entry name" value="FMN_FAD EXPORTER YEEO-RELATED"/>
    <property type="match status" value="1"/>
</dbReference>
<feature type="transmembrane region" description="Helical" evidence="10">
    <location>
        <begin position="436"/>
        <end position="454"/>
    </location>
</feature>
<feature type="transmembrane region" description="Helical" evidence="10">
    <location>
        <begin position="333"/>
        <end position="360"/>
    </location>
</feature>
<comment type="subcellular location">
    <subcellularLocation>
        <location evidence="1">Cell inner membrane</location>
        <topology evidence="1">Multi-pass membrane protein</topology>
    </subcellularLocation>
</comment>
<feature type="transmembrane region" description="Helical" evidence="10">
    <location>
        <begin position="208"/>
        <end position="228"/>
    </location>
</feature>
<evidence type="ECO:0000256" key="1">
    <source>
        <dbReference type="ARBA" id="ARBA00004429"/>
    </source>
</evidence>
<feature type="transmembrane region" description="Helical" evidence="10">
    <location>
        <begin position="108"/>
        <end position="128"/>
    </location>
</feature>
<dbReference type="CDD" id="cd13131">
    <property type="entry name" value="MATE_NorM_like"/>
    <property type="match status" value="1"/>
</dbReference>
<keyword evidence="4" id="KW-1003">Cell membrane</keyword>
<dbReference type="GO" id="GO:0015297">
    <property type="term" value="F:antiporter activity"/>
    <property type="evidence" value="ECO:0007669"/>
    <property type="project" value="UniProtKB-KW"/>
</dbReference>
<dbReference type="OrthoDB" id="9780160at2"/>
<feature type="transmembrane region" description="Helical" evidence="10">
    <location>
        <begin position="409"/>
        <end position="430"/>
    </location>
</feature>
<keyword evidence="2" id="KW-0813">Transport</keyword>
<evidence type="ECO:0000256" key="5">
    <source>
        <dbReference type="ARBA" id="ARBA00022692"/>
    </source>
</evidence>
<keyword evidence="12" id="KW-1185">Reference proteome</keyword>
<dbReference type="PIRSF" id="PIRSF006603">
    <property type="entry name" value="DinF"/>
    <property type="match status" value="1"/>
</dbReference>
<dbReference type="InterPro" id="IPR002528">
    <property type="entry name" value="MATE_fam"/>
</dbReference>
<dbReference type="NCBIfam" id="TIGR00797">
    <property type="entry name" value="matE"/>
    <property type="match status" value="1"/>
</dbReference>
<dbReference type="AlphaFoldDB" id="A0A502GFG2"/>
<evidence type="ECO:0000256" key="10">
    <source>
        <dbReference type="SAM" id="Phobius"/>
    </source>
</evidence>
<accession>A0A502GFG2</accession>
<evidence type="ECO:0000256" key="4">
    <source>
        <dbReference type="ARBA" id="ARBA00022475"/>
    </source>
</evidence>
<comment type="caution">
    <text evidence="11">The sequence shown here is derived from an EMBL/GenBank/DDBJ whole genome shotgun (WGS) entry which is preliminary data.</text>
</comment>
<organism evidence="11 12">
    <name type="scientific">Muricoccus nepalensis</name>
    <dbReference type="NCBI Taxonomy" id="1854500"/>
    <lineage>
        <taxon>Bacteria</taxon>
        <taxon>Pseudomonadati</taxon>
        <taxon>Pseudomonadota</taxon>
        <taxon>Alphaproteobacteria</taxon>
        <taxon>Acetobacterales</taxon>
        <taxon>Roseomonadaceae</taxon>
        <taxon>Muricoccus</taxon>
    </lineage>
</organism>
<dbReference type="PANTHER" id="PTHR43298">
    <property type="entry name" value="MULTIDRUG RESISTANCE PROTEIN NORM-RELATED"/>
    <property type="match status" value="1"/>
</dbReference>
<protein>
    <recommendedName>
        <fullName evidence="9">Multidrug-efflux transporter</fullName>
    </recommendedName>
</protein>
<dbReference type="InterPro" id="IPR048279">
    <property type="entry name" value="MdtK-like"/>
</dbReference>
<dbReference type="InterPro" id="IPR050222">
    <property type="entry name" value="MATE_MdtK"/>
</dbReference>